<keyword evidence="2" id="KW-1185">Reference proteome</keyword>
<dbReference type="EMBL" id="CAKLCB010000071">
    <property type="protein sequence ID" value="CAH0514425.1"/>
    <property type="molecule type" value="Genomic_DNA"/>
</dbReference>
<dbReference type="InterPro" id="IPR036163">
    <property type="entry name" value="HMA_dom_sf"/>
</dbReference>
<dbReference type="SUPFAM" id="SSF55008">
    <property type="entry name" value="HMA, heavy metal-associated domain"/>
    <property type="match status" value="1"/>
</dbReference>
<evidence type="ECO:0000313" key="2">
    <source>
        <dbReference type="Proteomes" id="UP001158986"/>
    </source>
</evidence>
<comment type="caution">
    <text evidence="1">The sequence shown here is derived from an EMBL/GenBank/DDBJ whole genome shotgun (WGS) entry which is preliminary data.</text>
</comment>
<gene>
    <name evidence="1" type="ORF">PBS001_LOCUS1178</name>
</gene>
<name>A0ABN8CMX3_9STRA</name>
<dbReference type="Proteomes" id="UP001158986">
    <property type="component" value="Unassembled WGS sequence"/>
</dbReference>
<dbReference type="CDD" id="cd00371">
    <property type="entry name" value="HMA"/>
    <property type="match status" value="1"/>
</dbReference>
<sequence>MKDEEWSRELVRSLVESARNAWHIRYLCACSGEALGYEATLTTRVSMSELGNAAVLIGGMTSNSCAISVENALENTENVMLVIGSFGTEKARICFNKDFVGI</sequence>
<organism evidence="1 2">
    <name type="scientific">Peronospora belbahrii</name>
    <dbReference type="NCBI Taxonomy" id="622444"/>
    <lineage>
        <taxon>Eukaryota</taxon>
        <taxon>Sar</taxon>
        <taxon>Stramenopiles</taxon>
        <taxon>Oomycota</taxon>
        <taxon>Peronosporomycetes</taxon>
        <taxon>Peronosporales</taxon>
        <taxon>Peronosporaceae</taxon>
        <taxon>Peronospora</taxon>
    </lineage>
</organism>
<proteinExistence type="predicted"/>
<evidence type="ECO:0000313" key="1">
    <source>
        <dbReference type="EMBL" id="CAH0514425.1"/>
    </source>
</evidence>
<reference evidence="1 2" key="1">
    <citation type="submission" date="2021-11" db="EMBL/GenBank/DDBJ databases">
        <authorList>
            <person name="Islam A."/>
            <person name="Islam S."/>
            <person name="Flora M.S."/>
            <person name="Rahman M."/>
            <person name="Ziaur R.M."/>
            <person name="Epstein J.H."/>
            <person name="Hassan M."/>
            <person name="Klassen M."/>
            <person name="Woodard K."/>
            <person name="Webb A."/>
            <person name="Webby R.J."/>
            <person name="El Zowalaty M.E."/>
        </authorList>
    </citation>
    <scope>NUCLEOTIDE SEQUENCE [LARGE SCALE GENOMIC DNA]</scope>
    <source>
        <strain evidence="1">Pbs1</strain>
    </source>
</reference>
<dbReference type="InterPro" id="IPR006121">
    <property type="entry name" value="HMA_dom"/>
</dbReference>
<accession>A0ABN8CMX3</accession>
<protein>
    <submittedName>
        <fullName evidence="1">Uncharacterized protein</fullName>
    </submittedName>
</protein>
<dbReference type="Gene3D" id="3.30.70.100">
    <property type="match status" value="1"/>
</dbReference>